<dbReference type="FunFam" id="3.40.50.150:FF:000249">
    <property type="entry name" value="tRNA (Cytosine-5-)-methyltransferase, putative"/>
    <property type="match status" value="1"/>
</dbReference>
<dbReference type="InterPro" id="IPR018314">
    <property type="entry name" value="RsmB/NOL1/NOP2-like_CS"/>
</dbReference>
<gene>
    <name evidence="13" type="ORF">P43SY_000205</name>
</gene>
<keyword evidence="5 10" id="KW-0808">Transferase</keyword>
<dbReference type="PROSITE" id="PS51686">
    <property type="entry name" value="SAM_MT_RSMB_NOP"/>
    <property type="match status" value="1"/>
</dbReference>
<comment type="subcellular location">
    <subcellularLocation>
        <location evidence="1">Nucleus</location>
    </subcellularLocation>
</comment>
<dbReference type="EMBL" id="JAKCXM010000015">
    <property type="protein sequence ID" value="KAJ0408001.1"/>
    <property type="molecule type" value="Genomic_DNA"/>
</dbReference>
<evidence type="ECO:0000313" key="14">
    <source>
        <dbReference type="Proteomes" id="UP001209570"/>
    </source>
</evidence>
<dbReference type="GO" id="GO:0005634">
    <property type="term" value="C:nucleus"/>
    <property type="evidence" value="ECO:0007669"/>
    <property type="project" value="UniProtKB-SubCell"/>
</dbReference>
<dbReference type="PANTHER" id="PTHR22808">
    <property type="entry name" value="NCL1 YEAST -RELATED NOL1/NOP2/FMU SUN DOMAIN-CONTAINING"/>
    <property type="match status" value="1"/>
</dbReference>
<comment type="similarity">
    <text evidence="2 10">Belongs to the class I-like SAM-binding methyltransferase superfamily. RsmB/NOP family.</text>
</comment>
<dbReference type="AlphaFoldDB" id="A0AAD5QE61"/>
<organism evidence="13 14">
    <name type="scientific">Pythium insidiosum</name>
    <name type="common">Pythiosis disease agent</name>
    <dbReference type="NCBI Taxonomy" id="114742"/>
    <lineage>
        <taxon>Eukaryota</taxon>
        <taxon>Sar</taxon>
        <taxon>Stramenopiles</taxon>
        <taxon>Oomycota</taxon>
        <taxon>Peronosporomycetes</taxon>
        <taxon>Pythiales</taxon>
        <taxon>Pythiaceae</taxon>
        <taxon>Pythium</taxon>
    </lineage>
</organism>
<dbReference type="PANTHER" id="PTHR22808:SF1">
    <property type="entry name" value="RNA CYTOSINE-C(5)-METHYLTRANSFERASE NSUN2-RELATED"/>
    <property type="match status" value="1"/>
</dbReference>
<evidence type="ECO:0000256" key="10">
    <source>
        <dbReference type="PROSITE-ProRule" id="PRU01023"/>
    </source>
</evidence>
<comment type="caution">
    <text evidence="13">The sequence shown here is derived from an EMBL/GenBank/DDBJ whole genome shotgun (WGS) entry which is preliminary data.</text>
</comment>
<feature type="domain" description="SAM-dependent MTase RsmB/NOP-type" evidence="12">
    <location>
        <begin position="64"/>
        <end position="432"/>
    </location>
</feature>
<dbReference type="GO" id="GO:0016428">
    <property type="term" value="F:tRNA (cytidine-5-)-methyltransferase activity"/>
    <property type="evidence" value="ECO:0007669"/>
    <property type="project" value="InterPro"/>
</dbReference>
<dbReference type="PROSITE" id="PS01153">
    <property type="entry name" value="NOL1_NOP2_SUN"/>
    <property type="match status" value="1"/>
</dbReference>
<evidence type="ECO:0000256" key="5">
    <source>
        <dbReference type="ARBA" id="ARBA00022679"/>
    </source>
</evidence>
<evidence type="ECO:0000256" key="2">
    <source>
        <dbReference type="ARBA" id="ARBA00007494"/>
    </source>
</evidence>
<evidence type="ECO:0000313" key="13">
    <source>
        <dbReference type="EMBL" id="KAJ0408001.1"/>
    </source>
</evidence>
<dbReference type="InterPro" id="IPR049560">
    <property type="entry name" value="MeTrfase_RsmB-F_NOP2_cat"/>
</dbReference>
<dbReference type="Pfam" id="PF25378">
    <property type="entry name" value="PUA_NSUN2"/>
    <property type="match status" value="1"/>
</dbReference>
<evidence type="ECO:0000256" key="8">
    <source>
        <dbReference type="ARBA" id="ARBA00022884"/>
    </source>
</evidence>
<dbReference type="InterPro" id="IPR057286">
    <property type="entry name" value="PUA_NSUN2"/>
</dbReference>
<keyword evidence="3" id="KW-0820">tRNA-binding</keyword>
<evidence type="ECO:0000256" key="7">
    <source>
        <dbReference type="ARBA" id="ARBA00022694"/>
    </source>
</evidence>
<dbReference type="InterPro" id="IPR023270">
    <property type="entry name" value="RCMT_NCL1"/>
</dbReference>
<keyword evidence="4 10" id="KW-0489">Methyltransferase</keyword>
<keyword evidence="7" id="KW-0819">tRNA processing</keyword>
<feature type="compositionally biased region" description="Basic and acidic residues" evidence="11">
    <location>
        <begin position="481"/>
        <end position="504"/>
    </location>
</feature>
<feature type="active site" description="Nucleophile" evidence="10">
    <location>
        <position position="317"/>
    </location>
</feature>
<proteinExistence type="inferred from homology"/>
<dbReference type="Proteomes" id="UP001209570">
    <property type="component" value="Unassembled WGS sequence"/>
</dbReference>
<dbReference type="PRINTS" id="PR02008">
    <property type="entry name" value="RCMTFAMILY"/>
</dbReference>
<keyword evidence="9" id="KW-0539">Nucleus</keyword>
<dbReference type="InterPro" id="IPR029063">
    <property type="entry name" value="SAM-dependent_MTases_sf"/>
</dbReference>
<evidence type="ECO:0000256" key="6">
    <source>
        <dbReference type="ARBA" id="ARBA00022691"/>
    </source>
</evidence>
<evidence type="ECO:0000256" key="9">
    <source>
        <dbReference type="ARBA" id="ARBA00023242"/>
    </source>
</evidence>
<dbReference type="PRINTS" id="PR02011">
    <property type="entry name" value="RCMTNCL1"/>
</dbReference>
<dbReference type="Gene3D" id="3.40.50.150">
    <property type="entry name" value="Vaccinia Virus protein VP39"/>
    <property type="match status" value="1"/>
</dbReference>
<dbReference type="InterPro" id="IPR057285">
    <property type="entry name" value="Pre-PUA_NSUN2"/>
</dbReference>
<feature type="compositionally biased region" description="Acidic residues" evidence="11">
    <location>
        <begin position="461"/>
        <end position="478"/>
    </location>
</feature>
<protein>
    <recommendedName>
        <fullName evidence="12">SAM-dependent MTase RsmB/NOP-type domain-containing protein</fullName>
    </recommendedName>
</protein>
<name>A0AAD5QE61_PYTIN</name>
<feature type="binding site" evidence="10">
    <location>
        <position position="264"/>
    </location>
    <ligand>
        <name>S-adenosyl-L-methionine</name>
        <dbReference type="ChEBI" id="CHEBI:59789"/>
    </ligand>
</feature>
<comment type="caution">
    <text evidence="10">Lacks conserved residue(s) required for the propagation of feature annotation.</text>
</comment>
<sequence length="743" mass="83963">MGKRGRRQGTRFHRNKKSRGEGGRVERTDTNREDHYSEWVYTNDNFVRYYQAQGVVPTEEWETFMQYLAKPLPTTFRINNSCVFEQRIRERIANDFQFKGLVVDDEEVEPISVMPWYPDNRGFQWSVERRRIRKLPILNDFQKWLIELSDCGSITRQEAVSMIPPLVLGVEPHHKVLDMCAAPGSKTSQLLESLHAQEHLTGETPTGMVMANDVDLKRAYMLVHQSKRIGSPALVVTCHEAQNIPFLGGESEKKNGFFDRVLCDAPCSGDGTLRKNPIIWKQWDAKNGVALHPLQVEIAKRGVSLLKVGGYMCYSTCTFNPLENEAVVAELLRWSEGALELVDVTNVLSLLKRRPGMSSWKVMDSALKEYKSFEEFMDPANEARKNPKNRLQKTMFPPTAEEAAQFNLERCMRCVPHDENTGGFFICLLKKTAPTPQSEPTVKPTKAVEDVAMIDAVAAAAEEDAVEEKDASAEEDASEQATEKAVEQKKRLSRREQRKTATSRGEEYVGFGADQFEVMKDCYGMAPEFSSAQLITRSDESKSITFVTKSITMQLLEEMKAKKFKVIYTGIKMFERTDLPDGSKTYRLCQSGLPMALPFVSKRKITISLRDLQMLLHRHGDLLDFDEFDAPTREALEQSSMGTVICCLNRPEQTVLEKMVLNVALWRGRNSATLMTAKADTTAILSALKALNLYDAGVEEAVEKAKQARLQQKQQRALEAKEQEQVPEVAAEAVAAQVEAEEQ</sequence>
<feature type="binding site" evidence="10">
    <location>
        <begin position="180"/>
        <end position="186"/>
    </location>
    <ligand>
        <name>S-adenosyl-L-methionine</name>
        <dbReference type="ChEBI" id="CHEBI:59789"/>
    </ligand>
</feature>
<dbReference type="GO" id="GO:0030488">
    <property type="term" value="P:tRNA methylation"/>
    <property type="evidence" value="ECO:0007669"/>
    <property type="project" value="UniProtKB-ARBA"/>
</dbReference>
<dbReference type="Pfam" id="PF25376">
    <property type="entry name" value="Pre-PUA_NSUN2"/>
    <property type="match status" value="1"/>
</dbReference>
<evidence type="ECO:0000259" key="12">
    <source>
        <dbReference type="PROSITE" id="PS51686"/>
    </source>
</evidence>
<feature type="compositionally biased region" description="Basic and acidic residues" evidence="11">
    <location>
        <begin position="18"/>
        <end position="29"/>
    </location>
</feature>
<dbReference type="InterPro" id="IPR023267">
    <property type="entry name" value="RCMT"/>
</dbReference>
<evidence type="ECO:0000256" key="4">
    <source>
        <dbReference type="ARBA" id="ARBA00022603"/>
    </source>
</evidence>
<keyword evidence="8 10" id="KW-0694">RNA-binding</keyword>
<accession>A0AAD5QE61</accession>
<reference evidence="13" key="1">
    <citation type="submission" date="2021-12" db="EMBL/GenBank/DDBJ databases">
        <title>Prjna785345.</title>
        <authorList>
            <person name="Rujirawat T."/>
            <person name="Krajaejun T."/>
        </authorList>
    </citation>
    <scope>NUCLEOTIDE SEQUENCE</scope>
    <source>
        <strain evidence="13">Pi057C3</strain>
    </source>
</reference>
<dbReference type="SUPFAM" id="SSF53335">
    <property type="entry name" value="S-adenosyl-L-methionine-dependent methyltransferases"/>
    <property type="match status" value="1"/>
</dbReference>
<keyword evidence="14" id="KW-1185">Reference proteome</keyword>
<dbReference type="Pfam" id="PF01189">
    <property type="entry name" value="Methyltr_RsmB-F"/>
    <property type="match status" value="1"/>
</dbReference>
<dbReference type="InterPro" id="IPR001678">
    <property type="entry name" value="MeTrfase_RsmB-F_NOP2_dom"/>
</dbReference>
<evidence type="ECO:0000256" key="11">
    <source>
        <dbReference type="SAM" id="MobiDB-lite"/>
    </source>
</evidence>
<keyword evidence="6 10" id="KW-0949">S-adenosyl-L-methionine</keyword>
<dbReference type="GO" id="GO:0000049">
    <property type="term" value="F:tRNA binding"/>
    <property type="evidence" value="ECO:0007669"/>
    <property type="project" value="UniProtKB-KW"/>
</dbReference>
<feature type="compositionally biased region" description="Basic residues" evidence="11">
    <location>
        <begin position="1"/>
        <end position="17"/>
    </location>
</feature>
<feature type="region of interest" description="Disordered" evidence="11">
    <location>
        <begin position="1"/>
        <end position="29"/>
    </location>
</feature>
<feature type="binding site" evidence="10">
    <location>
        <position position="213"/>
    </location>
    <ligand>
        <name>S-adenosyl-L-methionine</name>
        <dbReference type="ChEBI" id="CHEBI:59789"/>
    </ligand>
</feature>
<feature type="region of interest" description="Disordered" evidence="11">
    <location>
        <begin position="460"/>
        <end position="504"/>
    </location>
</feature>
<evidence type="ECO:0000256" key="3">
    <source>
        <dbReference type="ARBA" id="ARBA00022555"/>
    </source>
</evidence>
<evidence type="ECO:0000256" key="1">
    <source>
        <dbReference type="ARBA" id="ARBA00004123"/>
    </source>
</evidence>